<dbReference type="RefSeq" id="XP_062638150.1">
    <property type="nucleotide sequence ID" value="XM_062776870.1"/>
</dbReference>
<dbReference type="PANTHER" id="PTHR38788:SF5">
    <property type="entry name" value="CLR5 DOMAIN-CONTAINING PROTEIN"/>
    <property type="match status" value="1"/>
</dbReference>
<feature type="region of interest" description="Disordered" evidence="2">
    <location>
        <begin position="443"/>
        <end position="490"/>
    </location>
</feature>
<evidence type="ECO:0000256" key="2">
    <source>
        <dbReference type="SAM" id="MobiDB-lite"/>
    </source>
</evidence>
<dbReference type="Pfam" id="PF24962">
    <property type="entry name" value="DUF7767"/>
    <property type="match status" value="1"/>
</dbReference>
<feature type="region of interest" description="Disordered" evidence="2">
    <location>
        <begin position="208"/>
        <end position="228"/>
    </location>
</feature>
<reference evidence="6" key="2">
    <citation type="submission" date="2023-05" db="EMBL/GenBank/DDBJ databases">
        <authorList>
            <consortium name="Lawrence Berkeley National Laboratory"/>
            <person name="Steindorff A."/>
            <person name="Hensen N."/>
            <person name="Bonometti L."/>
            <person name="Westerberg I."/>
            <person name="Brannstrom I.O."/>
            <person name="Guillou S."/>
            <person name="Cros-Aarteil S."/>
            <person name="Calhoun S."/>
            <person name="Haridas S."/>
            <person name="Kuo A."/>
            <person name="Mondo S."/>
            <person name="Pangilinan J."/>
            <person name="Riley R."/>
            <person name="Labutti K."/>
            <person name="Andreopoulos B."/>
            <person name="Lipzen A."/>
            <person name="Chen C."/>
            <person name="Yanf M."/>
            <person name="Daum C."/>
            <person name="Ng V."/>
            <person name="Clum A."/>
            <person name="Ohm R."/>
            <person name="Martin F."/>
            <person name="Silar P."/>
            <person name="Natvig D."/>
            <person name="Lalanne C."/>
            <person name="Gautier V."/>
            <person name="Ament-Velasquez S.L."/>
            <person name="Kruys A."/>
            <person name="Hutchinson M.I."/>
            <person name="Powell A.J."/>
            <person name="Barry K."/>
            <person name="Miller A.N."/>
            <person name="Grigoriev I.V."/>
            <person name="Debuchy R."/>
            <person name="Gladieux P."/>
            <person name="Thoren M.H."/>
            <person name="Johannesson H."/>
        </authorList>
    </citation>
    <scope>NUCLEOTIDE SEQUENCE</scope>
    <source>
        <strain evidence="6">CBS 141.50</strain>
    </source>
</reference>
<evidence type="ECO:0000313" key="7">
    <source>
        <dbReference type="Proteomes" id="UP001302676"/>
    </source>
</evidence>
<feature type="domain" description="Tri-helical" evidence="4">
    <location>
        <begin position="239"/>
        <end position="321"/>
    </location>
</feature>
<comment type="caution">
    <text evidence="6">The sequence shown here is derived from an EMBL/GenBank/DDBJ whole genome shotgun (WGS) entry which is preliminary data.</text>
</comment>
<dbReference type="InterPro" id="IPR057940">
    <property type="entry name" value="Tri-helical_dom"/>
</dbReference>
<proteinExistence type="predicted"/>
<organism evidence="6 7">
    <name type="scientific">Dichotomopilus funicola</name>
    <dbReference type="NCBI Taxonomy" id="1934379"/>
    <lineage>
        <taxon>Eukaryota</taxon>
        <taxon>Fungi</taxon>
        <taxon>Dikarya</taxon>
        <taxon>Ascomycota</taxon>
        <taxon>Pezizomycotina</taxon>
        <taxon>Sordariomycetes</taxon>
        <taxon>Sordariomycetidae</taxon>
        <taxon>Sordariales</taxon>
        <taxon>Chaetomiaceae</taxon>
        <taxon>Dichotomopilus</taxon>
    </lineage>
</organism>
<evidence type="ECO:0000256" key="1">
    <source>
        <dbReference type="SAM" id="Coils"/>
    </source>
</evidence>
<feature type="compositionally biased region" description="Acidic residues" evidence="2">
    <location>
        <begin position="131"/>
        <end position="144"/>
    </location>
</feature>
<dbReference type="Pfam" id="PF14420">
    <property type="entry name" value="Clr5"/>
    <property type="match status" value="1"/>
</dbReference>
<reference evidence="6" key="1">
    <citation type="journal article" date="2023" name="Mol. Phylogenet. Evol.">
        <title>Genome-scale phylogeny and comparative genomics of the fungal order Sordariales.</title>
        <authorList>
            <person name="Hensen N."/>
            <person name="Bonometti L."/>
            <person name="Westerberg I."/>
            <person name="Brannstrom I.O."/>
            <person name="Guillou S."/>
            <person name="Cros-Aarteil S."/>
            <person name="Calhoun S."/>
            <person name="Haridas S."/>
            <person name="Kuo A."/>
            <person name="Mondo S."/>
            <person name="Pangilinan J."/>
            <person name="Riley R."/>
            <person name="LaButti K."/>
            <person name="Andreopoulos B."/>
            <person name="Lipzen A."/>
            <person name="Chen C."/>
            <person name="Yan M."/>
            <person name="Daum C."/>
            <person name="Ng V."/>
            <person name="Clum A."/>
            <person name="Steindorff A."/>
            <person name="Ohm R.A."/>
            <person name="Martin F."/>
            <person name="Silar P."/>
            <person name="Natvig D.O."/>
            <person name="Lalanne C."/>
            <person name="Gautier V."/>
            <person name="Ament-Velasquez S.L."/>
            <person name="Kruys A."/>
            <person name="Hutchinson M.I."/>
            <person name="Powell A.J."/>
            <person name="Barry K."/>
            <person name="Miller A.N."/>
            <person name="Grigoriev I.V."/>
            <person name="Debuchy R."/>
            <person name="Gladieux P."/>
            <person name="Hiltunen Thoren M."/>
            <person name="Johannesson H."/>
        </authorList>
    </citation>
    <scope>NUCLEOTIDE SEQUENCE</scope>
    <source>
        <strain evidence="6">CBS 141.50</strain>
    </source>
</reference>
<feature type="compositionally biased region" description="Polar residues" evidence="2">
    <location>
        <begin position="153"/>
        <end position="163"/>
    </location>
</feature>
<evidence type="ECO:0000259" key="3">
    <source>
        <dbReference type="Pfam" id="PF14420"/>
    </source>
</evidence>
<dbReference type="GeneID" id="87813483"/>
<evidence type="ECO:0008006" key="8">
    <source>
        <dbReference type="Google" id="ProtNLM"/>
    </source>
</evidence>
<gene>
    <name evidence="6" type="ORF">C8A04DRAFT_11186</name>
</gene>
<dbReference type="Pfam" id="PF24465">
    <property type="entry name" value="Tri-helical"/>
    <property type="match status" value="2"/>
</dbReference>
<dbReference type="EMBL" id="MU853574">
    <property type="protein sequence ID" value="KAK4144779.1"/>
    <property type="molecule type" value="Genomic_DNA"/>
</dbReference>
<feature type="domain" description="DUF7767" evidence="5">
    <location>
        <begin position="495"/>
        <end position="588"/>
    </location>
</feature>
<evidence type="ECO:0000259" key="5">
    <source>
        <dbReference type="Pfam" id="PF24962"/>
    </source>
</evidence>
<evidence type="ECO:0000313" key="6">
    <source>
        <dbReference type="EMBL" id="KAK4144779.1"/>
    </source>
</evidence>
<evidence type="ECO:0000259" key="4">
    <source>
        <dbReference type="Pfam" id="PF24465"/>
    </source>
</evidence>
<feature type="coiled-coil region" evidence="1">
    <location>
        <begin position="175"/>
        <end position="202"/>
    </location>
</feature>
<accession>A0AAN6V4T3</accession>
<feature type="region of interest" description="Disordered" evidence="2">
    <location>
        <begin position="112"/>
        <end position="167"/>
    </location>
</feature>
<protein>
    <recommendedName>
        <fullName evidence="8">Clr5 domain-containing protein</fullName>
    </recommendedName>
</protein>
<sequence length="595" mass="67901">MGFRWEQHRETCRQLYVEQDMSISEVVEYMRVNYNFTPSRRAFQGAFCRWGFPTKQNPAYKDPKLVARVKELWERNLTQKEMLTMLTEEGFKCGDRELSRIRHKNGWKLNGFNLATAPRRPGAQGGQAGDGEADSGDEDDETGSGDDSRPQEPGTQEDQSNYWNYGATGLEPADAQVQEETLNAMREARRDYRRQLYETQAQERWLTKKRRRHTKKYAGLPPDPPCPPRFPSETTLGEAKMILQLEQKPYLDLREKFYNICVNSGVYKKTLVGPERWEALKDRLIRESMHLRSVMWDQTDLDKKRLAIEIIACDVTKRIRTEATMMKIAEAKVILGLNPSQGRRVRAHLYNMLVRERFTSKLEEGPDFFEELRQRWLAESPEMSKIMAVAADDPDYERKIKAVKAVCRDTMRRYRADACRLGTTPPPIQPDQQMVDAQLGVKTPGTTQQQTQAQGRPQQQQHQSPHPQPPPQAQRQAQPEPVPAAETTNTTNVTGLAAFFRLSPAAVMMFQGVQRQWIGSLEARTMTALKSAALQKTRGGLCYKIEGMVKDGKGGELPLPVSDDDELDMYLSHVEGKGAPTFVVHIVPGDDARWP</sequence>
<dbReference type="AlphaFoldDB" id="A0AAN6V4T3"/>
<feature type="compositionally biased region" description="Low complexity" evidence="2">
    <location>
        <begin position="443"/>
        <end position="465"/>
    </location>
</feature>
<feature type="domain" description="Tri-helical" evidence="4">
    <location>
        <begin position="331"/>
        <end position="416"/>
    </location>
</feature>
<dbReference type="InterPro" id="IPR025676">
    <property type="entry name" value="Clr5_dom"/>
</dbReference>
<dbReference type="PANTHER" id="PTHR38788">
    <property type="entry name" value="CLR5 DOMAIN-CONTAINING PROTEIN"/>
    <property type="match status" value="1"/>
</dbReference>
<feature type="domain" description="Clr5" evidence="3">
    <location>
        <begin position="4"/>
        <end position="53"/>
    </location>
</feature>
<keyword evidence="7" id="KW-1185">Reference proteome</keyword>
<dbReference type="Proteomes" id="UP001302676">
    <property type="component" value="Unassembled WGS sequence"/>
</dbReference>
<dbReference type="InterPro" id="IPR056669">
    <property type="entry name" value="DUF7767"/>
</dbReference>
<name>A0AAN6V4T3_9PEZI</name>
<feature type="compositionally biased region" description="Low complexity" evidence="2">
    <location>
        <begin position="473"/>
        <end position="488"/>
    </location>
</feature>
<keyword evidence="1" id="KW-0175">Coiled coil</keyword>